<feature type="compositionally biased region" description="Acidic residues" evidence="4">
    <location>
        <begin position="2695"/>
        <end position="2707"/>
    </location>
</feature>
<feature type="region of interest" description="Disordered" evidence="4">
    <location>
        <begin position="588"/>
        <end position="634"/>
    </location>
</feature>
<dbReference type="InterPro" id="IPR011050">
    <property type="entry name" value="Pectin_lyase_fold/virulence"/>
</dbReference>
<feature type="domain" description="Cadherin" evidence="6">
    <location>
        <begin position="1192"/>
        <end position="1332"/>
    </location>
</feature>
<evidence type="ECO:0000259" key="5">
    <source>
        <dbReference type="PROSITE" id="PS50093"/>
    </source>
</evidence>
<dbReference type="PROSITE" id="PS50093">
    <property type="entry name" value="PKD"/>
    <property type="match status" value="1"/>
</dbReference>
<dbReference type="PROSITE" id="PS51854">
    <property type="entry name" value="CSPG"/>
    <property type="match status" value="2"/>
</dbReference>
<feature type="domain" description="Cadherin" evidence="6">
    <location>
        <begin position="1867"/>
        <end position="1966"/>
    </location>
</feature>
<dbReference type="Pfam" id="PF17963">
    <property type="entry name" value="Big_9"/>
    <property type="match status" value="2"/>
</dbReference>
<dbReference type="SMART" id="SM00112">
    <property type="entry name" value="CA"/>
    <property type="match status" value="1"/>
</dbReference>
<gene>
    <name evidence="7" type="ORF">KOR34_44750</name>
</gene>
<dbReference type="GO" id="GO:0007156">
    <property type="term" value="P:homophilic cell adhesion via plasma membrane adhesion molecules"/>
    <property type="evidence" value="ECO:0007669"/>
    <property type="project" value="InterPro"/>
</dbReference>
<evidence type="ECO:0000256" key="2">
    <source>
        <dbReference type="ARBA" id="ARBA00022737"/>
    </source>
</evidence>
<keyword evidence="2" id="KW-0677">Repeat</keyword>
<dbReference type="Proteomes" id="UP000316714">
    <property type="component" value="Unassembled WGS sequence"/>
</dbReference>
<proteinExistence type="predicted"/>
<dbReference type="OrthoDB" id="222930at2"/>
<evidence type="ECO:0000259" key="6">
    <source>
        <dbReference type="PROSITE" id="PS50268"/>
    </source>
</evidence>
<dbReference type="GO" id="GO:0016020">
    <property type="term" value="C:membrane"/>
    <property type="evidence" value="ECO:0007669"/>
    <property type="project" value="InterPro"/>
</dbReference>
<evidence type="ECO:0000256" key="3">
    <source>
        <dbReference type="ARBA" id="ARBA00023180"/>
    </source>
</evidence>
<dbReference type="NCBIfam" id="TIGR01965">
    <property type="entry name" value="VCBS_repeat"/>
    <property type="match status" value="1"/>
</dbReference>
<dbReference type="InterPro" id="IPR040853">
    <property type="entry name" value="RapA2_cadherin-like"/>
</dbReference>
<dbReference type="Gene3D" id="2.60.40.60">
    <property type="entry name" value="Cadherins"/>
    <property type="match status" value="1"/>
</dbReference>
<organism evidence="7 8">
    <name type="scientific">Posidoniimonas corsicana</name>
    <dbReference type="NCBI Taxonomy" id="1938618"/>
    <lineage>
        <taxon>Bacteria</taxon>
        <taxon>Pseudomonadati</taxon>
        <taxon>Planctomycetota</taxon>
        <taxon>Planctomycetia</taxon>
        <taxon>Pirellulales</taxon>
        <taxon>Lacipirellulaceae</taxon>
        <taxon>Posidoniimonas</taxon>
    </lineage>
</organism>
<dbReference type="GO" id="GO:0005509">
    <property type="term" value="F:calcium ion binding"/>
    <property type="evidence" value="ECO:0007669"/>
    <property type="project" value="InterPro"/>
</dbReference>
<accession>A0A5C5UXX0</accession>
<protein>
    <submittedName>
        <fullName evidence="7">PKD domain protein</fullName>
    </submittedName>
</protein>
<dbReference type="EMBL" id="SIHJ01000004">
    <property type="protein sequence ID" value="TWT31101.1"/>
    <property type="molecule type" value="Genomic_DNA"/>
</dbReference>
<dbReference type="InterPro" id="IPR051561">
    <property type="entry name" value="FRAS1_ECM"/>
</dbReference>
<dbReference type="Pfam" id="PF17803">
    <property type="entry name" value="Cadherin_4"/>
    <property type="match status" value="2"/>
</dbReference>
<evidence type="ECO:0000256" key="1">
    <source>
        <dbReference type="ARBA" id="ARBA00022729"/>
    </source>
</evidence>
<dbReference type="SUPFAM" id="SSF49313">
    <property type="entry name" value="Cadherin-like"/>
    <property type="match status" value="1"/>
</dbReference>
<dbReference type="SMART" id="SM00089">
    <property type="entry name" value="PKD"/>
    <property type="match status" value="1"/>
</dbReference>
<comment type="caution">
    <text evidence="7">The sequence shown here is derived from an EMBL/GenBank/DDBJ whole genome shotgun (WGS) entry which is preliminary data.</text>
</comment>
<keyword evidence="1" id="KW-0732">Signal</keyword>
<dbReference type="Pfam" id="PF16184">
    <property type="entry name" value="Cadherin_3"/>
    <property type="match status" value="2"/>
</dbReference>
<dbReference type="GO" id="GO:0009653">
    <property type="term" value="P:anatomical structure morphogenesis"/>
    <property type="evidence" value="ECO:0007669"/>
    <property type="project" value="TreeGrafter"/>
</dbReference>
<evidence type="ECO:0000313" key="8">
    <source>
        <dbReference type="Proteomes" id="UP000316714"/>
    </source>
</evidence>
<dbReference type="InterPro" id="IPR039005">
    <property type="entry name" value="CSPG_rpt"/>
</dbReference>
<dbReference type="SUPFAM" id="SSF51126">
    <property type="entry name" value="Pectin lyase-like"/>
    <property type="match status" value="1"/>
</dbReference>
<dbReference type="PANTHER" id="PTHR45739">
    <property type="entry name" value="MATRIX PROTEIN, PUTATIVE-RELATED"/>
    <property type="match status" value="1"/>
</dbReference>
<feature type="region of interest" description="Disordered" evidence="4">
    <location>
        <begin position="1"/>
        <end position="24"/>
    </location>
</feature>
<feature type="region of interest" description="Disordered" evidence="4">
    <location>
        <begin position="2596"/>
        <end position="2634"/>
    </location>
</feature>
<dbReference type="CDD" id="cd11304">
    <property type="entry name" value="Cadherin_repeat"/>
    <property type="match status" value="1"/>
</dbReference>
<dbReference type="PANTHER" id="PTHR45739:SF8">
    <property type="entry name" value="FRAS1-RELATED EXTRACELLULAR MATRIX PROTEIN 1"/>
    <property type="match status" value="1"/>
</dbReference>
<dbReference type="InterPro" id="IPR002126">
    <property type="entry name" value="Cadherin-like_dom"/>
</dbReference>
<reference evidence="7 8" key="1">
    <citation type="submission" date="2019-02" db="EMBL/GenBank/DDBJ databases">
        <title>Deep-cultivation of Planctomycetes and their phenomic and genomic characterization uncovers novel biology.</title>
        <authorList>
            <person name="Wiegand S."/>
            <person name="Jogler M."/>
            <person name="Boedeker C."/>
            <person name="Pinto D."/>
            <person name="Vollmers J."/>
            <person name="Rivas-Marin E."/>
            <person name="Kohn T."/>
            <person name="Peeters S.H."/>
            <person name="Heuer A."/>
            <person name="Rast P."/>
            <person name="Oberbeckmann S."/>
            <person name="Bunk B."/>
            <person name="Jeske O."/>
            <person name="Meyerdierks A."/>
            <person name="Storesund J.E."/>
            <person name="Kallscheuer N."/>
            <person name="Luecker S."/>
            <person name="Lage O.M."/>
            <person name="Pohl T."/>
            <person name="Merkel B.J."/>
            <person name="Hornburger P."/>
            <person name="Mueller R.-W."/>
            <person name="Bruemmer F."/>
            <person name="Labrenz M."/>
            <person name="Spormann A.M."/>
            <person name="Op Den Camp H."/>
            <person name="Overmann J."/>
            <person name="Amann R."/>
            <person name="Jetten M.S.M."/>
            <person name="Mascher T."/>
            <person name="Medema M.H."/>
            <person name="Devos D.P."/>
            <person name="Kaster A.-K."/>
            <person name="Ovreas L."/>
            <person name="Rohde M."/>
            <person name="Galperin M.Y."/>
            <person name="Jogler C."/>
        </authorList>
    </citation>
    <scope>NUCLEOTIDE SEQUENCE [LARGE SCALE GENOMIC DNA]</scope>
    <source>
        <strain evidence="7 8">KOR34</strain>
    </source>
</reference>
<evidence type="ECO:0000313" key="7">
    <source>
        <dbReference type="EMBL" id="TWT31101.1"/>
    </source>
</evidence>
<dbReference type="InterPro" id="IPR013783">
    <property type="entry name" value="Ig-like_fold"/>
</dbReference>
<feature type="compositionally biased region" description="Pro residues" evidence="4">
    <location>
        <begin position="2602"/>
        <end position="2611"/>
    </location>
</feature>
<name>A0A5C5UXX0_9BACT</name>
<dbReference type="Gene3D" id="2.60.40.10">
    <property type="entry name" value="Immunoglobulins"/>
    <property type="match status" value="1"/>
</dbReference>
<evidence type="ECO:0000256" key="4">
    <source>
        <dbReference type="SAM" id="MobiDB-lite"/>
    </source>
</evidence>
<feature type="domain" description="PKD" evidence="5">
    <location>
        <begin position="2316"/>
        <end position="2393"/>
    </location>
</feature>
<dbReference type="Pfam" id="PF18911">
    <property type="entry name" value="PKD_4"/>
    <property type="match status" value="1"/>
</dbReference>
<keyword evidence="8" id="KW-1185">Reference proteome</keyword>
<dbReference type="CDD" id="cd00146">
    <property type="entry name" value="PKD"/>
    <property type="match status" value="1"/>
</dbReference>
<dbReference type="PROSITE" id="PS50268">
    <property type="entry name" value="CADHERIN_2"/>
    <property type="match status" value="3"/>
</dbReference>
<dbReference type="InterPro" id="IPR015919">
    <property type="entry name" value="Cadherin-like_sf"/>
</dbReference>
<dbReference type="SUPFAM" id="SSF49299">
    <property type="entry name" value="PKD domain"/>
    <property type="match status" value="1"/>
</dbReference>
<dbReference type="InterPro" id="IPR010221">
    <property type="entry name" value="VCBS_dom"/>
</dbReference>
<feature type="domain" description="Cadherin" evidence="6">
    <location>
        <begin position="736"/>
        <end position="841"/>
    </location>
</feature>
<feature type="region of interest" description="Disordered" evidence="4">
    <location>
        <begin position="2693"/>
        <end position="2718"/>
    </location>
</feature>
<dbReference type="InterPro" id="IPR022409">
    <property type="entry name" value="PKD/Chitinase_dom"/>
</dbReference>
<keyword evidence="3" id="KW-0325">Glycoprotein</keyword>
<dbReference type="InterPro" id="IPR035986">
    <property type="entry name" value="PKD_dom_sf"/>
</dbReference>
<sequence length="2718" mass="279170">MHRRTSRSLFANRPARRAARARTKAERISQRSQVRVYAMQRKRESRIQRWRKAFPTRFVPVNMTRFSALWAAVLSMFSDALAPPTFRRRASVGARHRVGSMRFFQPLEERVPLAADLVVGNFTFADVATDTDLSGDLTTGDIVNVTHTDSSAPATAEYNVDTFTSIGAAIAAAAADAVDNNGLTFDRIFVTDGTYAENISLAGSASLDGLQLIGDGSADTIISASGTIVDSAAEDVGISGFTLSATTSGATFFDDSSPMESLAVSTTAYEIVVLEDTPFTLTVDGSNVTSVTAGDTKGTVQATGPAITYTPNSAIEGPDTATFSFTTTNGLSGTVKVAIAPVNDAPTFALAGDQSAAEDSGLQEVENFLTGFDPIEAGQNLLTTTVTNNNNSLFSMQPAIDASGKLTYTPALDAVGTATVTVTVQDDGGTANGGVDSASLTFEIEITPVNDAPTEDINLGKTIDEGGFRWIRSSDLTYTDAEDDSTPENIVYEITSLSPGISLELVDGTTIGPAGGGFDQTYFTQQNLNNASGLQRVFVYHDGREGNSGLFTFIVRDSGDVDGSDPSSLESPDANSTTNGEFLLTVTPVNDAPVPKDDSFATDEDTTVGGNLLADNGNGIDSDPDAPADGAESDTLTVSEVEGVPIDDVANPMGTPVALASGATLLVWENGDFTLDPSTSASLNTLAAGASGSITFDYTLSDGIASNTASVTVDVTGVNDPLFKVRNQPLSVIEGGSAVITKALHLEYSDPDIGDTLTYTVDSIPAGTLTLAGVGPLGLMDTFTQADINAGKLTYTHNGDETTSDSFVFTVTDGSAASFTATFSVSVSPVNDNPEVSAPTGLEVEEAVETPLIGMGFGIVDPDSAPVTVTFAVGSGTIALSGTSALVADAASTPTSLVLVGSIGDIVAAWESGDVLYTSAANTPADTLTISVDDNDGGTIATDVATIDINEINDPPVVAGPASISVDEDVQTPIADAAFVVTDADTAIVTLTLEVDSGALNVTGTPAGVTVDSGDGTGMLVLSGSPTDLQAALVAGDISYTSVLNDDTDATLTLTVFDGDNTVDTTVDISIDPVDDALQLSTNDFTMDEESTFTLTSAQLSIVDPDRVPADIEIEITSLPTDASLLLNGTPLGLNDTFTYLQLLSGNVAIKDASQGGSTSFSFDVADGALPDQSGTINVTVTPINDAPEVTPAGPLMVAYTEGDNPGVLLAGGISLSDVDNLQLASATITITDFLAGDLLEVTPTGSVTVDASDDGTSGVLKLIGPADLADFEATIASITYRSTSTDPTDNINMQASRSITIQVDDGGSSDSASNVLPVTVDITPVNDAPVLDTDDMMPPATITYTENDPAVALIPNITVTDGDGPSVMMAYATVTLTAPTPGDVLSFDEMMLPAGFTVMDNITDTGTEIILTGAATAAEYQSFLSSVKFENTTDAPSTAQRTVEFVVNDGIVDSAPLSVMIDVIAENDPLVIEANEGLSILEGSHNADENYITTSVLNVTDADPEIDPADITYTLVSIKRADNSNGDDLVEIRNRIAGTPVGITSFTQQDINDTDASGPSNLHTGIQIYSLGVDATPGSDVAILEFAVTNGQGDDLIPNLTFTVNIARVNDAPSDGDGPGTVSVPEEVDTVGTPVSITDFTYTDEETPADELTIMITGVTPDIGVLSVNGVPFTGSALPITQAEIADNKLTFTHNDRGEGTGPVTVTYEVMDGELDGGALAATKTTGQSFTITIDPQNDSPIATDNEYSVTQSGTVSENLLTDDTGDGVDADPEGVGFVITEANGAAFVDGATISLTSGANVTLNADGSFTYDPAGAFDYLDDGATATDSFTYRIEDTSADNLSHPTISLATVTIAITGENDAPNVDPDQVLQFPEGVAPVSVVGLVTATDPDDSGTIVDFDIVGGDAGFEIDSTGQITTTADFDFEMSASPYTVLVSAKDDQGDWGPGIEVTLNLTDVNEAPTLMAPASINTLSEETAGTITGITVGDQDAGDTLTLTLDVDAGSLAVSGTPTGVTVSVGGATLTLTGSAADLQALLDASNGSVEYTGNIDVLMDILTVDLQDAAGLTAATEMVDLVLANVNDAPVADADPYEITVDKDSSFVLHVLESAMPAFGGEANLSSDADGDTISLTGVSATATGALVTADIGDLGSGGGTITYTANGSTGTDTFQYFLSDGTATTVVTVNVTVQDLEPVANDDDFIVTEGDTLVEFDVFADNGHGPDISGKTGQPSFVEVAGVPFTPGMVVILSGGTLTHVADGLFTYISDGNADPEILAETFTYTITDGTTAVPDNISDPATVTISVTDVPDIDPVISGFTVDSGTPGTEDVPMTFTVSASDGDAMADLEYTWNFGDGTVFTSGNATESHTYSDKGIYNVTVTVSDRGDSASATLVGVEVIDVTPPEIASVRVASLDWSSSFIDEVDATMGLGYSVADGEASLPWVNLDVIHVTFSEEVQKVGGGTITADDIQLIGVNSSPSIASFTYDNTTFTATITLFDPIGADKLLVYVDGADVQDDAGNAVNDGGSDSDSLQVNIVPGDANRSSQVSPTDLGFANGKKLLAVGDAGYSIYADVNGSGTVTGTDVNDIRLRQFSSLPTGSPMPPAPAPAAAPALTASPISDPINSEEVAGPAENEAPAPVLFVLSSSLPAGPAAGPAVLAEAEVSAYQDQSLLLYLDEVGSSAGDAETVAIGEDTEENETEEERDEAIGQLFGSAF</sequence>
<dbReference type="InterPro" id="IPR000601">
    <property type="entry name" value="PKD_dom"/>
</dbReference>
<dbReference type="RefSeq" id="WP_146568291.1">
    <property type="nucleotide sequence ID" value="NZ_SIHJ01000004.1"/>
</dbReference>